<reference evidence="10" key="1">
    <citation type="submission" date="2025-08" db="UniProtKB">
        <authorList>
            <consortium name="RefSeq"/>
        </authorList>
    </citation>
    <scope>IDENTIFICATION</scope>
</reference>
<dbReference type="InterPro" id="IPR044806">
    <property type="entry name" value="WVD2/WDL1-4"/>
</dbReference>
<keyword evidence="6" id="KW-0175">Coiled coil</keyword>
<keyword evidence="3" id="KW-0963">Cytoplasm</keyword>
<feature type="compositionally biased region" description="Basic and acidic residues" evidence="7">
    <location>
        <begin position="330"/>
        <end position="352"/>
    </location>
</feature>
<keyword evidence="9" id="KW-1185">Reference proteome</keyword>
<evidence type="ECO:0000313" key="9">
    <source>
        <dbReference type="Proteomes" id="UP000515124"/>
    </source>
</evidence>
<dbReference type="Proteomes" id="UP000515124">
    <property type="component" value="Unplaced"/>
</dbReference>
<feature type="domain" description="TPX2 C-terminal" evidence="8">
    <location>
        <begin position="229"/>
        <end position="303"/>
    </location>
</feature>
<dbReference type="AlphaFoldDB" id="A0A6P5S232"/>
<feature type="compositionally biased region" description="Low complexity" evidence="7">
    <location>
        <begin position="122"/>
        <end position="137"/>
    </location>
</feature>
<comment type="similarity">
    <text evidence="2">Belongs to the TPX2 family.</text>
</comment>
<proteinExistence type="inferred from homology"/>
<dbReference type="InterPro" id="IPR027329">
    <property type="entry name" value="TPX2_C"/>
</dbReference>
<evidence type="ECO:0000256" key="1">
    <source>
        <dbReference type="ARBA" id="ARBA00004245"/>
    </source>
</evidence>
<dbReference type="GO" id="GO:0000226">
    <property type="term" value="P:microtubule cytoskeleton organization"/>
    <property type="evidence" value="ECO:0007669"/>
    <property type="project" value="InterPro"/>
</dbReference>
<dbReference type="PANTHER" id="PTHR46372">
    <property type="entry name" value="PROTEIN WVD2-LIKE 3"/>
    <property type="match status" value="1"/>
</dbReference>
<evidence type="ECO:0000256" key="5">
    <source>
        <dbReference type="ARBA" id="ARBA00023212"/>
    </source>
</evidence>
<feature type="compositionally biased region" description="Polar residues" evidence="7">
    <location>
        <begin position="138"/>
        <end position="172"/>
    </location>
</feature>
<gene>
    <name evidence="10" type="primary">LOC110754310</name>
</gene>
<evidence type="ECO:0000256" key="3">
    <source>
        <dbReference type="ARBA" id="ARBA00022490"/>
    </source>
</evidence>
<feature type="compositionally biased region" description="Polar residues" evidence="7">
    <location>
        <begin position="353"/>
        <end position="372"/>
    </location>
</feature>
<evidence type="ECO:0000256" key="2">
    <source>
        <dbReference type="ARBA" id="ARBA00005885"/>
    </source>
</evidence>
<evidence type="ECO:0000256" key="6">
    <source>
        <dbReference type="SAM" id="Coils"/>
    </source>
</evidence>
<dbReference type="KEGG" id="pavi:110754310"/>
<keyword evidence="5" id="KW-0206">Cytoskeleton</keyword>
<name>A0A6P5S232_PRUAV</name>
<feature type="compositionally biased region" description="Basic and acidic residues" evidence="7">
    <location>
        <begin position="374"/>
        <end position="386"/>
    </location>
</feature>
<evidence type="ECO:0000256" key="7">
    <source>
        <dbReference type="SAM" id="MobiDB-lite"/>
    </source>
</evidence>
<dbReference type="Pfam" id="PF06886">
    <property type="entry name" value="TPX2"/>
    <property type="match status" value="1"/>
</dbReference>
<feature type="coiled-coil region" evidence="6">
    <location>
        <begin position="236"/>
        <end position="270"/>
    </location>
</feature>
<protein>
    <submittedName>
        <fullName evidence="10">Protein WVD2-like 1</fullName>
    </submittedName>
</protein>
<dbReference type="RefSeq" id="XP_021811060.1">
    <property type="nucleotide sequence ID" value="XM_021955368.1"/>
</dbReference>
<sequence>MGREVTGVKVEKVKKINGVVVSANGFSHGKVHVAPKISEESIESKDYKVKDRIEENKVVGESVENQDVLAVKSTNLDDDLTEGKNEKLGTQKSSDNKNSRSPALKSVALGNGHSNKAVGAETATSANSSNTKSADATKSSQSPTATESSQSPTATKSPQAPTATKSPQSPNAESPKSSQPTSPQSSSRKGPQPDNKKHADEEDNLSVTSSTAASVRTPKFKVTVGQAPSFRCYERAEKRKEFYSKLEEKHQALESERSQWEARAKEEQEAAIKALRKSMVFKANPVPNFYYQAPPPKTELKKLPLTRPKSPKLNSLSRRKSCGDALSSSAEEKRRVCSREQRHSLGSQKEESTASTTPINKAQSGRRNSMGSSKAKDQLKQEKEPTETSPKITDGLESFF</sequence>
<dbReference type="GO" id="GO:0005874">
    <property type="term" value="C:microtubule"/>
    <property type="evidence" value="ECO:0007669"/>
    <property type="project" value="UniProtKB-KW"/>
</dbReference>
<comment type="subcellular location">
    <subcellularLocation>
        <location evidence="1">Cytoplasm</location>
        <location evidence="1">Cytoskeleton</location>
    </subcellularLocation>
</comment>
<accession>A0A6P5S232</accession>
<organism evidence="9 10">
    <name type="scientific">Prunus avium</name>
    <name type="common">Cherry</name>
    <name type="synonym">Cerasus avium</name>
    <dbReference type="NCBI Taxonomy" id="42229"/>
    <lineage>
        <taxon>Eukaryota</taxon>
        <taxon>Viridiplantae</taxon>
        <taxon>Streptophyta</taxon>
        <taxon>Embryophyta</taxon>
        <taxon>Tracheophyta</taxon>
        <taxon>Spermatophyta</taxon>
        <taxon>Magnoliopsida</taxon>
        <taxon>eudicotyledons</taxon>
        <taxon>Gunneridae</taxon>
        <taxon>Pentapetalae</taxon>
        <taxon>rosids</taxon>
        <taxon>fabids</taxon>
        <taxon>Rosales</taxon>
        <taxon>Rosaceae</taxon>
        <taxon>Amygdaloideae</taxon>
        <taxon>Amygdaleae</taxon>
        <taxon>Prunus</taxon>
    </lineage>
</organism>
<evidence type="ECO:0000313" key="10">
    <source>
        <dbReference type="RefSeq" id="XP_021811060.1"/>
    </source>
</evidence>
<dbReference type="GeneID" id="110754310"/>
<dbReference type="GO" id="GO:0008017">
    <property type="term" value="F:microtubule binding"/>
    <property type="evidence" value="ECO:0007669"/>
    <property type="project" value="InterPro"/>
</dbReference>
<keyword evidence="4" id="KW-0493">Microtubule</keyword>
<feature type="compositionally biased region" description="Basic and acidic residues" evidence="7">
    <location>
        <begin position="81"/>
        <end position="98"/>
    </location>
</feature>
<feature type="compositionally biased region" description="Low complexity" evidence="7">
    <location>
        <begin position="206"/>
        <end position="215"/>
    </location>
</feature>
<dbReference type="Gramene" id="Pav_sc0000396.1_g960.1.mk:mrna">
    <property type="protein sequence ID" value="Pav_sc0000396.1_g960.1.mk:mrna"/>
    <property type="gene ID" value="Pav_sc0000396.1_g960.1.mk"/>
</dbReference>
<evidence type="ECO:0000256" key="4">
    <source>
        <dbReference type="ARBA" id="ARBA00022701"/>
    </source>
</evidence>
<feature type="region of interest" description="Disordered" evidence="7">
    <location>
        <begin position="286"/>
        <end position="400"/>
    </location>
</feature>
<dbReference type="PANTHER" id="PTHR46372:SF6">
    <property type="entry name" value="PROTEIN WVD2-LIKE 1"/>
    <property type="match status" value="1"/>
</dbReference>
<evidence type="ECO:0000259" key="8">
    <source>
        <dbReference type="Pfam" id="PF06886"/>
    </source>
</evidence>
<feature type="region of interest" description="Disordered" evidence="7">
    <location>
        <begin position="60"/>
        <end position="221"/>
    </location>
</feature>
<feature type="compositionally biased region" description="Low complexity" evidence="7">
    <location>
        <begin position="174"/>
        <end position="187"/>
    </location>
</feature>